<dbReference type="InterPro" id="IPR050126">
    <property type="entry name" value="Ap4A_hydrolase"/>
</dbReference>
<dbReference type="EMBL" id="JACHGG010000006">
    <property type="protein sequence ID" value="MBB6060732.1"/>
    <property type="molecule type" value="Genomic_DNA"/>
</dbReference>
<dbReference type="InterPro" id="IPR004843">
    <property type="entry name" value="Calcineurin-like_PHP"/>
</dbReference>
<dbReference type="InterPro" id="IPR029052">
    <property type="entry name" value="Metallo-depent_PP-like"/>
</dbReference>
<dbReference type="PANTHER" id="PTHR42850:SF4">
    <property type="entry name" value="ZINC-DEPENDENT ENDOPOLYPHOSPHATASE"/>
    <property type="match status" value="1"/>
</dbReference>
<comment type="caution">
    <text evidence="2">The sequence shown here is derived from an EMBL/GenBank/DDBJ whole genome shotgun (WGS) entry which is preliminary data.</text>
</comment>
<dbReference type="Gene3D" id="3.60.21.10">
    <property type="match status" value="1"/>
</dbReference>
<gene>
    <name evidence="2" type="ORF">HNQ93_003607</name>
</gene>
<reference evidence="2 3" key="1">
    <citation type="submission" date="2020-08" db="EMBL/GenBank/DDBJ databases">
        <title>Genomic Encyclopedia of Type Strains, Phase IV (KMG-IV): sequencing the most valuable type-strain genomes for metagenomic binning, comparative biology and taxonomic classification.</title>
        <authorList>
            <person name="Goeker M."/>
        </authorList>
    </citation>
    <scope>NUCLEOTIDE SEQUENCE [LARGE SCALE GENOMIC DNA]</scope>
    <source>
        <strain evidence="2 3">DSM 26718</strain>
    </source>
</reference>
<dbReference type="PANTHER" id="PTHR42850">
    <property type="entry name" value="METALLOPHOSPHOESTERASE"/>
    <property type="match status" value="1"/>
</dbReference>
<proteinExistence type="predicted"/>
<evidence type="ECO:0000313" key="3">
    <source>
        <dbReference type="Proteomes" id="UP000532746"/>
    </source>
</evidence>
<sequence>MNHNLFLIGDVHGCYHTFRELLAQWRPEEELLVQTGDLVDRGRFGPECVQLALELERQYPGRTVFLLGNHEHEMLKHFGPTGPNPAWLGWGGRATVQQYQGRPELLQQHLGWLRQRPFTWENDYVLVSHAGFAHTDAPLDAENMDGVLWRRGPLRNMGRRQVVGHTPTDTGAPTFDAAANVLYIDTGACFGRNLSALRLSFTGELLGEVLTPTSLLDIVLT</sequence>
<organism evidence="2 3">
    <name type="scientific">Hymenobacter luteus</name>
    <dbReference type="NCBI Taxonomy" id="1411122"/>
    <lineage>
        <taxon>Bacteria</taxon>
        <taxon>Pseudomonadati</taxon>
        <taxon>Bacteroidota</taxon>
        <taxon>Cytophagia</taxon>
        <taxon>Cytophagales</taxon>
        <taxon>Hymenobacteraceae</taxon>
        <taxon>Hymenobacter</taxon>
    </lineage>
</organism>
<protein>
    <submittedName>
        <fullName evidence="2">Serine/threonine protein phosphatase 1</fullName>
        <ecNumber evidence="2">3.1.3.16</ecNumber>
    </submittedName>
</protein>
<keyword evidence="3" id="KW-1185">Reference proteome</keyword>
<dbReference type="RefSeq" id="WP_183404801.1">
    <property type="nucleotide sequence ID" value="NZ_JACHGG010000006.1"/>
</dbReference>
<accession>A0A7W9T364</accession>
<dbReference type="GO" id="GO:0005737">
    <property type="term" value="C:cytoplasm"/>
    <property type="evidence" value="ECO:0007669"/>
    <property type="project" value="TreeGrafter"/>
</dbReference>
<evidence type="ECO:0000259" key="1">
    <source>
        <dbReference type="Pfam" id="PF00149"/>
    </source>
</evidence>
<dbReference type="Proteomes" id="UP000532746">
    <property type="component" value="Unassembled WGS sequence"/>
</dbReference>
<keyword evidence="2" id="KW-0378">Hydrolase</keyword>
<dbReference type="SUPFAM" id="SSF56300">
    <property type="entry name" value="Metallo-dependent phosphatases"/>
    <property type="match status" value="1"/>
</dbReference>
<name>A0A7W9T364_9BACT</name>
<dbReference type="AlphaFoldDB" id="A0A7W9T364"/>
<dbReference type="GO" id="GO:0004722">
    <property type="term" value="F:protein serine/threonine phosphatase activity"/>
    <property type="evidence" value="ECO:0007669"/>
    <property type="project" value="UniProtKB-EC"/>
</dbReference>
<feature type="domain" description="Calcineurin-like phosphoesterase" evidence="1">
    <location>
        <begin position="6"/>
        <end position="169"/>
    </location>
</feature>
<dbReference type="Pfam" id="PF00149">
    <property type="entry name" value="Metallophos"/>
    <property type="match status" value="1"/>
</dbReference>
<evidence type="ECO:0000313" key="2">
    <source>
        <dbReference type="EMBL" id="MBB6060732.1"/>
    </source>
</evidence>
<dbReference type="EC" id="3.1.3.16" evidence="2"/>